<dbReference type="RefSeq" id="WP_343844789.1">
    <property type="nucleotide sequence ID" value="NZ_BAAAEI010000010.1"/>
</dbReference>
<comment type="subcellular location">
    <subcellularLocation>
        <location evidence="1">Membrane</location>
        <topology evidence="1">Multi-pass membrane protein</topology>
    </subcellularLocation>
</comment>
<dbReference type="EMBL" id="BAAAEI010000010">
    <property type="protein sequence ID" value="GAA0356786.1"/>
    <property type="molecule type" value="Genomic_DNA"/>
</dbReference>
<feature type="transmembrane region" description="Helical" evidence="5">
    <location>
        <begin position="59"/>
        <end position="76"/>
    </location>
</feature>
<dbReference type="Proteomes" id="UP001501757">
    <property type="component" value="Unassembled WGS sequence"/>
</dbReference>
<dbReference type="Gene3D" id="1.20.1540.10">
    <property type="entry name" value="Rhomboid-like"/>
    <property type="match status" value="1"/>
</dbReference>
<dbReference type="InterPro" id="IPR035952">
    <property type="entry name" value="Rhomboid-like_sf"/>
</dbReference>
<evidence type="ECO:0000256" key="2">
    <source>
        <dbReference type="ARBA" id="ARBA00022692"/>
    </source>
</evidence>
<feature type="transmembrane region" description="Helical" evidence="5">
    <location>
        <begin position="174"/>
        <end position="193"/>
    </location>
</feature>
<evidence type="ECO:0000259" key="6">
    <source>
        <dbReference type="Pfam" id="PF01694"/>
    </source>
</evidence>
<gene>
    <name evidence="7" type="ORF">GCM10009092_21280</name>
</gene>
<keyword evidence="4 5" id="KW-0472">Membrane</keyword>
<evidence type="ECO:0000256" key="4">
    <source>
        <dbReference type="ARBA" id="ARBA00023136"/>
    </source>
</evidence>
<keyword evidence="3 5" id="KW-1133">Transmembrane helix</keyword>
<dbReference type="NCBIfam" id="TIGR03902">
    <property type="entry name" value="rhom_GG_sort"/>
    <property type="match status" value="1"/>
</dbReference>
<evidence type="ECO:0000256" key="5">
    <source>
        <dbReference type="SAM" id="Phobius"/>
    </source>
</evidence>
<evidence type="ECO:0000256" key="3">
    <source>
        <dbReference type="ARBA" id="ARBA00022989"/>
    </source>
</evidence>
<dbReference type="InterPro" id="IPR023826">
    <property type="entry name" value="Rhom-like_SP_proteobac"/>
</dbReference>
<sequence>MLKLPCQPQQFSGPLLVLLLSFLFYFLEPWSQVHLTYDRTMLQSGEWWRLLSGHLLHTNFNHLLLNAAGMLLLWALHGHYYRFFPYLGLMLCCALICSIGLYWGSPELIRYVGLSGILHGLFAWGAGMDIRHGIKSGWLLLMGLWGKVLYEQWAGPSQEVAKLINANVAIDAHLFGALAGMLALAASVLTPFIKKRRTR</sequence>
<evidence type="ECO:0000313" key="7">
    <source>
        <dbReference type="EMBL" id="GAA0356786.1"/>
    </source>
</evidence>
<dbReference type="Pfam" id="PF01694">
    <property type="entry name" value="Rhomboid"/>
    <property type="match status" value="1"/>
</dbReference>
<organism evidence="7 8">
    <name type="scientific">Bowmanella denitrificans</name>
    <dbReference type="NCBI Taxonomy" id="366582"/>
    <lineage>
        <taxon>Bacteria</taxon>
        <taxon>Pseudomonadati</taxon>
        <taxon>Pseudomonadota</taxon>
        <taxon>Gammaproteobacteria</taxon>
        <taxon>Alteromonadales</taxon>
        <taxon>Alteromonadaceae</taxon>
        <taxon>Bowmanella</taxon>
    </lineage>
</organism>
<keyword evidence="8" id="KW-1185">Reference proteome</keyword>
<protein>
    <recommendedName>
        <fullName evidence="6">Peptidase S54 rhomboid domain-containing protein</fullName>
    </recommendedName>
</protein>
<dbReference type="InterPro" id="IPR022764">
    <property type="entry name" value="Peptidase_S54_rhomboid_dom"/>
</dbReference>
<evidence type="ECO:0000313" key="8">
    <source>
        <dbReference type="Proteomes" id="UP001501757"/>
    </source>
</evidence>
<name>A0ABP3GWU3_9ALTE</name>
<feature type="transmembrane region" description="Helical" evidence="5">
    <location>
        <begin position="83"/>
        <end position="102"/>
    </location>
</feature>
<proteinExistence type="predicted"/>
<comment type="caution">
    <text evidence="7">The sequence shown here is derived from an EMBL/GenBank/DDBJ whole genome shotgun (WGS) entry which is preliminary data.</text>
</comment>
<keyword evidence="2 5" id="KW-0812">Transmembrane</keyword>
<feature type="domain" description="Peptidase S54 rhomboid" evidence="6">
    <location>
        <begin position="45"/>
        <end position="184"/>
    </location>
</feature>
<evidence type="ECO:0000256" key="1">
    <source>
        <dbReference type="ARBA" id="ARBA00004141"/>
    </source>
</evidence>
<accession>A0ABP3GWU3</accession>
<reference evidence="8" key="1">
    <citation type="journal article" date="2019" name="Int. J. Syst. Evol. Microbiol.">
        <title>The Global Catalogue of Microorganisms (GCM) 10K type strain sequencing project: providing services to taxonomists for standard genome sequencing and annotation.</title>
        <authorList>
            <consortium name="The Broad Institute Genomics Platform"/>
            <consortium name="The Broad Institute Genome Sequencing Center for Infectious Disease"/>
            <person name="Wu L."/>
            <person name="Ma J."/>
        </authorList>
    </citation>
    <scope>NUCLEOTIDE SEQUENCE [LARGE SCALE GENOMIC DNA]</scope>
    <source>
        <strain evidence="8">JCM 13378</strain>
    </source>
</reference>
<dbReference type="SUPFAM" id="SSF144091">
    <property type="entry name" value="Rhomboid-like"/>
    <property type="match status" value="1"/>
</dbReference>